<gene>
    <name evidence="2" type="ORF">I41_27690</name>
</gene>
<name>A0A517TYX7_9BACT</name>
<feature type="transmembrane region" description="Helical" evidence="1">
    <location>
        <begin position="63"/>
        <end position="80"/>
    </location>
</feature>
<evidence type="ECO:0000313" key="3">
    <source>
        <dbReference type="Proteomes" id="UP000317909"/>
    </source>
</evidence>
<feature type="transmembrane region" description="Helical" evidence="1">
    <location>
        <begin position="26"/>
        <end position="51"/>
    </location>
</feature>
<accession>A0A517TYX7</accession>
<organism evidence="2 3">
    <name type="scientific">Lacipirellula limnantheis</name>
    <dbReference type="NCBI Taxonomy" id="2528024"/>
    <lineage>
        <taxon>Bacteria</taxon>
        <taxon>Pseudomonadati</taxon>
        <taxon>Planctomycetota</taxon>
        <taxon>Planctomycetia</taxon>
        <taxon>Pirellulales</taxon>
        <taxon>Lacipirellulaceae</taxon>
        <taxon>Lacipirellula</taxon>
    </lineage>
</organism>
<keyword evidence="1" id="KW-0472">Membrane</keyword>
<keyword evidence="1" id="KW-0812">Transmembrane</keyword>
<sequence>MARATLDRHVLTDLSWWHWALTIPLLAAHLAGSFSALATATGLCIVVGGYFFHLIQRIRPYPVQVRIAYLGLLIVGVLPWMNWIHWIQLCGTTAMVTVGYCPLIRLLSLLPLNNDKPLTISLVWRAFVLQPCAGGLVKRRAKSPSAAVNCCSLAVDRPTMECSLSRIKGVIARGNN</sequence>
<dbReference type="AlphaFoldDB" id="A0A517TYX7"/>
<keyword evidence="1" id="KW-1133">Transmembrane helix</keyword>
<dbReference type="Proteomes" id="UP000317909">
    <property type="component" value="Chromosome"/>
</dbReference>
<keyword evidence="3" id="KW-1185">Reference proteome</keyword>
<evidence type="ECO:0000313" key="2">
    <source>
        <dbReference type="EMBL" id="QDT73580.1"/>
    </source>
</evidence>
<reference evidence="2 3" key="1">
    <citation type="submission" date="2019-02" db="EMBL/GenBank/DDBJ databases">
        <title>Deep-cultivation of Planctomycetes and their phenomic and genomic characterization uncovers novel biology.</title>
        <authorList>
            <person name="Wiegand S."/>
            <person name="Jogler M."/>
            <person name="Boedeker C."/>
            <person name="Pinto D."/>
            <person name="Vollmers J."/>
            <person name="Rivas-Marin E."/>
            <person name="Kohn T."/>
            <person name="Peeters S.H."/>
            <person name="Heuer A."/>
            <person name="Rast P."/>
            <person name="Oberbeckmann S."/>
            <person name="Bunk B."/>
            <person name="Jeske O."/>
            <person name="Meyerdierks A."/>
            <person name="Storesund J.E."/>
            <person name="Kallscheuer N."/>
            <person name="Luecker S."/>
            <person name="Lage O.M."/>
            <person name="Pohl T."/>
            <person name="Merkel B.J."/>
            <person name="Hornburger P."/>
            <person name="Mueller R.-W."/>
            <person name="Bruemmer F."/>
            <person name="Labrenz M."/>
            <person name="Spormann A.M."/>
            <person name="Op den Camp H."/>
            <person name="Overmann J."/>
            <person name="Amann R."/>
            <person name="Jetten M.S.M."/>
            <person name="Mascher T."/>
            <person name="Medema M.H."/>
            <person name="Devos D.P."/>
            <person name="Kaster A.-K."/>
            <person name="Ovreas L."/>
            <person name="Rohde M."/>
            <person name="Galperin M.Y."/>
            <person name="Jogler C."/>
        </authorList>
    </citation>
    <scope>NUCLEOTIDE SEQUENCE [LARGE SCALE GENOMIC DNA]</scope>
    <source>
        <strain evidence="2 3">I41</strain>
    </source>
</reference>
<protein>
    <submittedName>
        <fullName evidence="2">Uncharacterized protein</fullName>
    </submittedName>
</protein>
<proteinExistence type="predicted"/>
<evidence type="ECO:0000256" key="1">
    <source>
        <dbReference type="SAM" id="Phobius"/>
    </source>
</evidence>
<dbReference type="EMBL" id="CP036339">
    <property type="protein sequence ID" value="QDT73580.1"/>
    <property type="molecule type" value="Genomic_DNA"/>
</dbReference>
<dbReference type="KEGG" id="llh:I41_27690"/>